<dbReference type="SUPFAM" id="SSF51905">
    <property type="entry name" value="FAD/NAD(P)-binding domain"/>
    <property type="match status" value="1"/>
</dbReference>
<name>A0ABN2AB15_9MICO</name>
<proteinExistence type="predicted"/>
<evidence type="ECO:0000313" key="4">
    <source>
        <dbReference type="Proteomes" id="UP001500177"/>
    </source>
</evidence>
<dbReference type="PANTHER" id="PTHR42923">
    <property type="entry name" value="PROTOPORPHYRINOGEN OXIDASE"/>
    <property type="match status" value="1"/>
</dbReference>
<dbReference type="InterPro" id="IPR050464">
    <property type="entry name" value="Zeta_carotene_desat/Oxidored"/>
</dbReference>
<dbReference type="Gene3D" id="3.50.50.60">
    <property type="entry name" value="FAD/NAD(P)-binding domain"/>
    <property type="match status" value="1"/>
</dbReference>
<feature type="region of interest" description="Disordered" evidence="1">
    <location>
        <begin position="1"/>
        <end position="24"/>
    </location>
</feature>
<protein>
    <submittedName>
        <fullName evidence="3">NAD(P)/FAD-dependent oxidoreductase</fullName>
    </submittedName>
</protein>
<gene>
    <name evidence="3" type="ORF">GCM10009690_17320</name>
</gene>
<evidence type="ECO:0000256" key="1">
    <source>
        <dbReference type="SAM" id="MobiDB-lite"/>
    </source>
</evidence>
<dbReference type="InterPro" id="IPR002937">
    <property type="entry name" value="Amino_oxidase"/>
</dbReference>
<comment type="caution">
    <text evidence="3">The sequence shown here is derived from an EMBL/GenBank/DDBJ whole genome shotgun (WGS) entry which is preliminary data.</text>
</comment>
<dbReference type="InterPro" id="IPR036188">
    <property type="entry name" value="FAD/NAD-bd_sf"/>
</dbReference>
<reference evidence="3 4" key="1">
    <citation type="journal article" date="2019" name="Int. J. Syst. Evol. Microbiol.">
        <title>The Global Catalogue of Microorganisms (GCM) 10K type strain sequencing project: providing services to taxonomists for standard genome sequencing and annotation.</title>
        <authorList>
            <consortium name="The Broad Institute Genomics Platform"/>
            <consortium name="The Broad Institute Genome Sequencing Center for Infectious Disease"/>
            <person name="Wu L."/>
            <person name="Ma J."/>
        </authorList>
    </citation>
    <scope>NUCLEOTIDE SEQUENCE [LARGE SCALE GENOMIC DNA]</scope>
    <source>
        <strain evidence="3 4">JCM 13318</strain>
    </source>
</reference>
<evidence type="ECO:0000259" key="2">
    <source>
        <dbReference type="Pfam" id="PF01593"/>
    </source>
</evidence>
<dbReference type="Proteomes" id="UP001500177">
    <property type="component" value="Unassembled WGS sequence"/>
</dbReference>
<feature type="domain" description="Amine oxidase" evidence="2">
    <location>
        <begin position="417"/>
        <end position="514"/>
    </location>
</feature>
<dbReference type="PANTHER" id="PTHR42923:SF43">
    <property type="entry name" value="AMINE OXIDASE"/>
    <property type="match status" value="1"/>
</dbReference>
<dbReference type="Pfam" id="PF01593">
    <property type="entry name" value="Amino_oxidase"/>
    <property type="match status" value="2"/>
</dbReference>
<accession>A0ABN2AB15</accession>
<organism evidence="3 4">
    <name type="scientific">Brevibacterium permense</name>
    <dbReference type="NCBI Taxonomy" id="234834"/>
    <lineage>
        <taxon>Bacteria</taxon>
        <taxon>Bacillati</taxon>
        <taxon>Actinomycetota</taxon>
        <taxon>Actinomycetes</taxon>
        <taxon>Micrococcales</taxon>
        <taxon>Brevibacteriaceae</taxon>
        <taxon>Brevibacterium</taxon>
    </lineage>
</organism>
<feature type="domain" description="Amine oxidase" evidence="2">
    <location>
        <begin position="40"/>
        <end position="303"/>
    </location>
</feature>
<evidence type="ECO:0000313" key="3">
    <source>
        <dbReference type="EMBL" id="GAA1514829.1"/>
    </source>
</evidence>
<dbReference type="Gene3D" id="3.40.50.720">
    <property type="entry name" value="NAD(P)-binding Rossmann-like Domain"/>
    <property type="match status" value="1"/>
</dbReference>
<dbReference type="EMBL" id="BAAALX010000009">
    <property type="protein sequence ID" value="GAA1514829.1"/>
    <property type="molecule type" value="Genomic_DNA"/>
</dbReference>
<keyword evidence="4" id="KW-1185">Reference proteome</keyword>
<sequence>MSLPASQPRPRDRHAILTPSHPGRPRLLRPKRVTVVGGGIAGLAAATVLAEHGASVHLVEAESSLGGRVRAWSLDGGRTMSRGFHAFFRQYYNLRSLLARTDPGLDRLVPVTDYPLVGRDGLRDSFARIPRTPPLSLAGFVLTSPSFPLRGLADVDLTTAFELIDVDFPDSYRRYDGESAEQFLDRLRFPVGARHLALEVFARSFFAHPADFSAGELVAMFHTYFTGSAEGLLFDVPDDDYDTALWSPLSEYLAEAGVRIETDTAVTALRPPDRAGRTGWCVETTSGTLESDALVLAADPRSTRTLLAGLEDSIDADALGHAAGSPAAGTGARERWLGSVTSQRNAPPFAVLRLWLEDEVDPSRPAFLGTTGYALLDNISVLERFEAGAERWRHTHGGSVVELHAYALGTAHRGGGARAMLESEDVDREAVTRQLLADLHAVYPETADIAITAQELLIADDCALADTRPYNDRPGVTTAFPGLVLAGDAVACEAPVALMERAATTGFMAANELLAGWRVEGTEIWSPPRRGLLRRGLLGALRGRRATRHRRGAPAES</sequence>
<dbReference type="RefSeq" id="WP_173151551.1">
    <property type="nucleotide sequence ID" value="NZ_BAAALX010000009.1"/>
</dbReference>